<dbReference type="Gene3D" id="3.40.50.150">
    <property type="entry name" value="Vaccinia Virus protein VP39"/>
    <property type="match status" value="1"/>
</dbReference>
<evidence type="ECO:0000256" key="1">
    <source>
        <dbReference type="ARBA" id="ARBA00022603"/>
    </source>
</evidence>
<name>A0AAU8KIK5_9ACTN</name>
<dbReference type="EC" id="2.1.-.-" evidence="4"/>
<evidence type="ECO:0000259" key="3">
    <source>
        <dbReference type="Pfam" id="PF13649"/>
    </source>
</evidence>
<feature type="domain" description="Methyltransferase" evidence="3">
    <location>
        <begin position="63"/>
        <end position="151"/>
    </location>
</feature>
<evidence type="ECO:0000256" key="2">
    <source>
        <dbReference type="ARBA" id="ARBA00022679"/>
    </source>
</evidence>
<dbReference type="EMBL" id="CP136798">
    <property type="protein sequence ID" value="XCN14893.1"/>
    <property type="molecule type" value="Genomic_DNA"/>
</dbReference>
<dbReference type="PANTHER" id="PTHR43861">
    <property type="entry name" value="TRANS-ACONITATE 2-METHYLTRANSFERASE-RELATED"/>
    <property type="match status" value="1"/>
</dbReference>
<dbReference type="CDD" id="cd02440">
    <property type="entry name" value="AdoMet_MTases"/>
    <property type="match status" value="1"/>
</dbReference>
<keyword evidence="1 4" id="KW-0489">Methyltransferase</keyword>
<dbReference type="GO" id="GO:0032259">
    <property type="term" value="P:methylation"/>
    <property type="evidence" value="ECO:0007669"/>
    <property type="project" value="UniProtKB-KW"/>
</dbReference>
<gene>
    <name evidence="4" type="ORF">R1Y80_15065</name>
</gene>
<evidence type="ECO:0000313" key="4">
    <source>
        <dbReference type="EMBL" id="XCN14893.1"/>
    </source>
</evidence>
<dbReference type="GO" id="GO:0017000">
    <property type="term" value="P:antibiotic biosynthetic process"/>
    <property type="evidence" value="ECO:0007669"/>
    <property type="project" value="UniProtKB-ARBA"/>
</dbReference>
<sequence length="234" mass="24647">MNPTSLNEHESAHLDATRQSYDTVAADYARFVKDPGALDPVSRAVLSAFAELVTSSGLGPTADVGCGPGKVTAYLTGLGVSAFGVDLSPKMIELARAAHPDLRFDVGPMSALAAGDGALGGILAFYSTHHLPPAELPQVYGEFYRTLEPGGHLLLVTRVGEEEHQRRTYGYGDGDPAPFDSYRLPADRIAGLLERVGFAITAQTLQAPGEGEKRPVVSFLARKPTTGQGTVGVL</sequence>
<organism evidence="4">
    <name type="scientific">Streptomyces sp. JL1001</name>
    <dbReference type="NCBI Taxonomy" id="3078227"/>
    <lineage>
        <taxon>Bacteria</taxon>
        <taxon>Bacillati</taxon>
        <taxon>Actinomycetota</taxon>
        <taxon>Actinomycetes</taxon>
        <taxon>Kitasatosporales</taxon>
        <taxon>Streptomycetaceae</taxon>
        <taxon>Streptomyces</taxon>
    </lineage>
</organism>
<accession>A0AAU8KIK5</accession>
<dbReference type="SUPFAM" id="SSF53335">
    <property type="entry name" value="S-adenosyl-L-methionine-dependent methyltransferases"/>
    <property type="match status" value="1"/>
</dbReference>
<dbReference type="GO" id="GO:0008168">
    <property type="term" value="F:methyltransferase activity"/>
    <property type="evidence" value="ECO:0007669"/>
    <property type="project" value="UniProtKB-KW"/>
</dbReference>
<dbReference type="AlphaFoldDB" id="A0AAU8KIK5"/>
<dbReference type="InterPro" id="IPR041698">
    <property type="entry name" value="Methyltransf_25"/>
</dbReference>
<dbReference type="RefSeq" id="WP_128808430.1">
    <property type="nucleotide sequence ID" value="NZ_CP136798.1"/>
</dbReference>
<reference evidence="4" key="1">
    <citation type="submission" date="2023-10" db="EMBL/GenBank/DDBJ databases">
        <title>Complete genome sequence of Streptomyces sp. JL1001.</title>
        <authorList>
            <person name="Jiang L."/>
        </authorList>
    </citation>
    <scope>NUCLEOTIDE SEQUENCE</scope>
    <source>
        <strain evidence="4">JL1001</strain>
    </source>
</reference>
<keyword evidence="2 4" id="KW-0808">Transferase</keyword>
<proteinExistence type="predicted"/>
<dbReference type="PANTHER" id="PTHR43861:SF1">
    <property type="entry name" value="TRANS-ACONITATE 2-METHYLTRANSFERASE"/>
    <property type="match status" value="1"/>
</dbReference>
<protein>
    <submittedName>
        <fullName evidence="4">Class I SAM-dependent methyltransferase</fullName>
        <ecNumber evidence="4">2.1.-.-</ecNumber>
    </submittedName>
</protein>
<dbReference type="Pfam" id="PF13649">
    <property type="entry name" value="Methyltransf_25"/>
    <property type="match status" value="1"/>
</dbReference>
<dbReference type="InterPro" id="IPR029063">
    <property type="entry name" value="SAM-dependent_MTases_sf"/>
</dbReference>